<dbReference type="Proteomes" id="UP000054538">
    <property type="component" value="Unassembled WGS sequence"/>
</dbReference>
<reference evidence="7" key="2">
    <citation type="submission" date="2015-01" db="EMBL/GenBank/DDBJ databases">
        <title>Evolutionary Origins and Diversification of the Mycorrhizal Mutualists.</title>
        <authorList>
            <consortium name="DOE Joint Genome Institute"/>
            <consortium name="Mycorrhizal Genomics Consortium"/>
            <person name="Kohler A."/>
            <person name="Kuo A."/>
            <person name="Nagy L.G."/>
            <person name="Floudas D."/>
            <person name="Copeland A."/>
            <person name="Barry K.W."/>
            <person name="Cichocki N."/>
            <person name="Veneault-Fourrey C."/>
            <person name="LaButti K."/>
            <person name="Lindquist E.A."/>
            <person name="Lipzen A."/>
            <person name="Lundell T."/>
            <person name="Morin E."/>
            <person name="Murat C."/>
            <person name="Riley R."/>
            <person name="Ohm R."/>
            <person name="Sun H."/>
            <person name="Tunlid A."/>
            <person name="Henrissat B."/>
            <person name="Grigoriev I.V."/>
            <person name="Hibbett D.S."/>
            <person name="Martin F."/>
        </authorList>
    </citation>
    <scope>NUCLEOTIDE SEQUENCE [LARGE SCALE GENOMIC DNA]</scope>
    <source>
        <strain evidence="7">Ve08.2h10</strain>
    </source>
</reference>
<organism evidence="6 7">
    <name type="scientific">Paxillus rubicundulus Ve08.2h10</name>
    <dbReference type="NCBI Taxonomy" id="930991"/>
    <lineage>
        <taxon>Eukaryota</taxon>
        <taxon>Fungi</taxon>
        <taxon>Dikarya</taxon>
        <taxon>Basidiomycota</taxon>
        <taxon>Agaricomycotina</taxon>
        <taxon>Agaricomycetes</taxon>
        <taxon>Agaricomycetidae</taxon>
        <taxon>Boletales</taxon>
        <taxon>Paxilineae</taxon>
        <taxon>Paxillaceae</taxon>
        <taxon>Paxillus</taxon>
    </lineage>
</organism>
<proteinExistence type="predicted"/>
<accession>A0A0D0EBF8</accession>
<gene>
    <name evidence="6" type="ORF">PAXRUDRAFT_824800</name>
</gene>
<keyword evidence="5" id="KW-1133">Transmembrane helix</keyword>
<feature type="compositionally biased region" description="Basic and acidic residues" evidence="4">
    <location>
        <begin position="18"/>
        <end position="30"/>
    </location>
</feature>
<evidence type="ECO:0000313" key="7">
    <source>
        <dbReference type="Proteomes" id="UP000054538"/>
    </source>
</evidence>
<sequence>MAKESSRRESSEEFLLETPHHRDDDAKEPYRPSLSSPSSNTLRKKLVIAFSLVAAIPLLALVFLSRPSLTQQVFDAPVALDLDLKSYVVGPPTQSFRDNLRNDTKYITSWISAGWTNDVMTYGNLLYLAIITGRVPIIPKFIPSHVGGDTPPIAFGDVFDVAQLQNALGIPILEWHQVKDVDSQNLDDLGCWSVWEAVQHDEQKPRGSFLTDWLKLDISYTRAPDWVKLSPPAVEDRHGSFWSLATLAFPEQRTNSLLQPPYPSPEHQVSLPPDDQLLCYDYLYYIGAERPWEWELDYSPAWRFVGQHMRWTSTLENLADTYARRAMGIPDDEPTPAFISIHIRHGDFRVYCNDIPEDQCFAPLPVIARRVSEVQQELRERKGIDVTRVIITSDERDPNWWSEVRNFGWTWIDYAAERTVETHGKWYPVLIDAILQSNGAGFVGTYGSTMSTLARRRVETWHDGPTRLAKWGYPGADDH</sequence>
<evidence type="ECO:0000256" key="2">
    <source>
        <dbReference type="ARBA" id="ARBA00023253"/>
    </source>
</evidence>
<keyword evidence="2" id="KW-0294">Fucose metabolism</keyword>
<evidence type="ECO:0000256" key="4">
    <source>
        <dbReference type="SAM" id="MobiDB-lite"/>
    </source>
</evidence>
<dbReference type="InterPro" id="IPR019378">
    <property type="entry name" value="GDP-Fuc_O-FucTrfase"/>
</dbReference>
<dbReference type="CDD" id="cd11296">
    <property type="entry name" value="O-FucT_like"/>
    <property type="match status" value="1"/>
</dbReference>
<evidence type="ECO:0000256" key="5">
    <source>
        <dbReference type="SAM" id="Phobius"/>
    </source>
</evidence>
<keyword evidence="7" id="KW-1185">Reference proteome</keyword>
<feature type="transmembrane region" description="Helical" evidence="5">
    <location>
        <begin position="46"/>
        <end position="64"/>
    </location>
</feature>
<dbReference type="STRING" id="930991.A0A0D0EBF8"/>
<reference evidence="6 7" key="1">
    <citation type="submission" date="2014-04" db="EMBL/GenBank/DDBJ databases">
        <authorList>
            <consortium name="DOE Joint Genome Institute"/>
            <person name="Kuo A."/>
            <person name="Kohler A."/>
            <person name="Jargeat P."/>
            <person name="Nagy L.G."/>
            <person name="Floudas D."/>
            <person name="Copeland A."/>
            <person name="Barry K.W."/>
            <person name="Cichocki N."/>
            <person name="Veneault-Fourrey C."/>
            <person name="LaButti K."/>
            <person name="Lindquist E.A."/>
            <person name="Lipzen A."/>
            <person name="Lundell T."/>
            <person name="Morin E."/>
            <person name="Murat C."/>
            <person name="Sun H."/>
            <person name="Tunlid A."/>
            <person name="Henrissat B."/>
            <person name="Grigoriev I.V."/>
            <person name="Hibbett D.S."/>
            <person name="Martin F."/>
            <person name="Nordberg H.P."/>
            <person name="Cantor M.N."/>
            <person name="Hua S.X."/>
        </authorList>
    </citation>
    <scope>NUCLEOTIDE SEQUENCE [LARGE SCALE GENOMIC DNA]</scope>
    <source>
        <strain evidence="6 7">Ve08.2h10</strain>
    </source>
</reference>
<evidence type="ECO:0000256" key="3">
    <source>
        <dbReference type="ARBA" id="ARBA00023277"/>
    </source>
</evidence>
<dbReference type="AlphaFoldDB" id="A0A0D0EBF8"/>
<dbReference type="OrthoDB" id="423313at2759"/>
<dbReference type="HOGENOM" id="CLU_032339_0_0_1"/>
<dbReference type="Pfam" id="PF10250">
    <property type="entry name" value="O-FucT"/>
    <property type="match status" value="1"/>
</dbReference>
<evidence type="ECO:0008006" key="8">
    <source>
        <dbReference type="Google" id="ProtNLM"/>
    </source>
</evidence>
<feature type="region of interest" description="Disordered" evidence="4">
    <location>
        <begin position="1"/>
        <end position="39"/>
    </location>
</feature>
<dbReference type="GO" id="GO:0016740">
    <property type="term" value="F:transferase activity"/>
    <property type="evidence" value="ECO:0007669"/>
    <property type="project" value="UniProtKB-KW"/>
</dbReference>
<dbReference type="GO" id="GO:0006004">
    <property type="term" value="P:fucose metabolic process"/>
    <property type="evidence" value="ECO:0007669"/>
    <property type="project" value="UniProtKB-KW"/>
</dbReference>
<keyword evidence="3" id="KW-0119">Carbohydrate metabolism</keyword>
<dbReference type="InParanoid" id="A0A0D0EBF8"/>
<evidence type="ECO:0000313" key="6">
    <source>
        <dbReference type="EMBL" id="KIK97545.1"/>
    </source>
</evidence>
<feature type="compositionally biased region" description="Basic and acidic residues" evidence="4">
    <location>
        <begin position="1"/>
        <end position="11"/>
    </location>
</feature>
<keyword evidence="5" id="KW-0472">Membrane</keyword>
<keyword evidence="1" id="KW-0808">Transferase</keyword>
<name>A0A0D0EBF8_9AGAM</name>
<keyword evidence="5" id="KW-0812">Transmembrane</keyword>
<dbReference type="Gene3D" id="3.40.50.11350">
    <property type="match status" value="1"/>
</dbReference>
<dbReference type="EMBL" id="KN824930">
    <property type="protein sequence ID" value="KIK97545.1"/>
    <property type="molecule type" value="Genomic_DNA"/>
</dbReference>
<protein>
    <recommendedName>
        <fullName evidence="8">Peptide-O-fucosyltransferase</fullName>
    </recommendedName>
</protein>
<evidence type="ECO:0000256" key="1">
    <source>
        <dbReference type="ARBA" id="ARBA00022679"/>
    </source>
</evidence>